<evidence type="ECO:0000313" key="2">
    <source>
        <dbReference type="EMBL" id="SAL19894.1"/>
    </source>
</evidence>
<dbReference type="AlphaFoldDB" id="A0A658QTB8"/>
<name>A0A658QTB8_9BURK</name>
<keyword evidence="3" id="KW-1185">Reference proteome</keyword>
<dbReference type="EMBL" id="FCNV02000002">
    <property type="protein sequence ID" value="SAL19894.1"/>
    <property type="molecule type" value="Genomic_DNA"/>
</dbReference>
<dbReference type="SUPFAM" id="SSF51126">
    <property type="entry name" value="Pectin lyase-like"/>
    <property type="match status" value="1"/>
</dbReference>
<dbReference type="GO" id="GO:0016829">
    <property type="term" value="F:lyase activity"/>
    <property type="evidence" value="ECO:0007669"/>
    <property type="project" value="UniProtKB-KW"/>
</dbReference>
<evidence type="ECO:0000313" key="3">
    <source>
        <dbReference type="Proteomes" id="UP000198263"/>
    </source>
</evidence>
<organism evidence="2 3">
    <name type="scientific">Caballeronia concitans</name>
    <dbReference type="NCBI Taxonomy" id="1777133"/>
    <lineage>
        <taxon>Bacteria</taxon>
        <taxon>Pseudomonadati</taxon>
        <taxon>Pseudomonadota</taxon>
        <taxon>Betaproteobacteria</taxon>
        <taxon>Burkholderiales</taxon>
        <taxon>Burkholderiaceae</taxon>
        <taxon>Caballeronia</taxon>
    </lineage>
</organism>
<evidence type="ECO:0000259" key="1">
    <source>
        <dbReference type="Pfam" id="PF13229"/>
    </source>
</evidence>
<accession>A0A658QTB8</accession>
<reference evidence="2 3" key="1">
    <citation type="submission" date="2016-01" db="EMBL/GenBank/DDBJ databases">
        <authorList>
            <person name="Peeters C."/>
        </authorList>
    </citation>
    <scope>NUCLEOTIDE SEQUENCE [LARGE SCALE GENOMIC DNA]</scope>
    <source>
        <strain evidence="2">LMG 29315</strain>
    </source>
</reference>
<dbReference type="Gene3D" id="2.160.20.10">
    <property type="entry name" value="Single-stranded right-handed beta-helix, Pectin lyase-like"/>
    <property type="match status" value="1"/>
</dbReference>
<dbReference type="Proteomes" id="UP000198263">
    <property type="component" value="Unassembled WGS sequence"/>
</dbReference>
<protein>
    <submittedName>
        <fullName evidence="2">Pectate lyase superfamily protein</fullName>
    </submittedName>
</protein>
<dbReference type="InterPro" id="IPR039448">
    <property type="entry name" value="Beta_helix"/>
</dbReference>
<dbReference type="InterPro" id="IPR012334">
    <property type="entry name" value="Pectin_lyas_fold"/>
</dbReference>
<keyword evidence="2" id="KW-0456">Lyase</keyword>
<feature type="domain" description="Right handed beta helix" evidence="1">
    <location>
        <begin position="220"/>
        <end position="367"/>
    </location>
</feature>
<sequence>MIDSGSRTRRRRWIFRLPIVGMVVMLPLTNRFASAATTESDTSRAQWANPRDFGAIADGASHPLSSRYATLAAARSVYPFAAHLMQEIDFCAIQAAILSGAPVSLSSGRFRVDDTVYIPSGTVIAGEGDSTVLIWTRSVHSSDVFSMFLAERVTRIQMTDFSVADVSGSVGGYVVVGYNVRQLTIARVSTTGMAVAAFMPARDAYDSYDRVNIDENDVRFNGSASLAVSQCNARDVARSDSPRAAVLLRYCTRWSVVDCTFLDVPFGVQWWGGDSNPRFDGASTKQRKCMYGTVTNVKTANCIAGVWGSMGQGVTVSRCNVENATDVGIDFEGCVDCVASENEVSRCANGNFTIFGLNLRITMVGNTSTQFQSNFPHLRVYNETQGVENRSLNVEQNKFSTNGAVGSVDTDHGCVESLNFTGNQLADTRIHFVANNLRWITVADNVMTFTRPIPTPSSAVEIGQIHNGGQVVVERNSIVSSVVQQSSTPALYLWSDDYNYDANFHVSGNRIMGFSIDLITDNFGRNSGVTSNFLIEKNALPSGIYRKYDHGARRSRSVLRGNSGVADWTSE</sequence>
<proteinExistence type="predicted"/>
<gene>
    <name evidence="2" type="ORF">AWB72_01268</name>
</gene>
<dbReference type="Pfam" id="PF13229">
    <property type="entry name" value="Beta_helix"/>
    <property type="match status" value="1"/>
</dbReference>
<dbReference type="InterPro" id="IPR011050">
    <property type="entry name" value="Pectin_lyase_fold/virulence"/>
</dbReference>
<comment type="caution">
    <text evidence="2">The sequence shown here is derived from an EMBL/GenBank/DDBJ whole genome shotgun (WGS) entry which is preliminary data.</text>
</comment>